<dbReference type="AlphaFoldDB" id="A0AAD4B9J2"/>
<evidence type="ECO:0000313" key="2">
    <source>
        <dbReference type="Proteomes" id="UP001194468"/>
    </source>
</evidence>
<dbReference type="EMBL" id="WHUW01000401">
    <property type="protein sequence ID" value="KAF8414934.1"/>
    <property type="molecule type" value="Genomic_DNA"/>
</dbReference>
<comment type="caution">
    <text evidence="1">The sequence shown here is derived from an EMBL/GenBank/DDBJ whole genome shotgun (WGS) entry which is preliminary data.</text>
</comment>
<organism evidence="1 2">
    <name type="scientific">Boletus edulis BED1</name>
    <dbReference type="NCBI Taxonomy" id="1328754"/>
    <lineage>
        <taxon>Eukaryota</taxon>
        <taxon>Fungi</taxon>
        <taxon>Dikarya</taxon>
        <taxon>Basidiomycota</taxon>
        <taxon>Agaricomycotina</taxon>
        <taxon>Agaricomycetes</taxon>
        <taxon>Agaricomycetidae</taxon>
        <taxon>Boletales</taxon>
        <taxon>Boletineae</taxon>
        <taxon>Boletaceae</taxon>
        <taxon>Boletoideae</taxon>
        <taxon>Boletus</taxon>
    </lineage>
</organism>
<reference evidence="1" key="2">
    <citation type="journal article" date="2020" name="Nat. Commun.">
        <title>Large-scale genome sequencing of mycorrhizal fungi provides insights into the early evolution of symbiotic traits.</title>
        <authorList>
            <person name="Miyauchi S."/>
            <person name="Kiss E."/>
            <person name="Kuo A."/>
            <person name="Drula E."/>
            <person name="Kohler A."/>
            <person name="Sanchez-Garcia M."/>
            <person name="Morin E."/>
            <person name="Andreopoulos B."/>
            <person name="Barry K.W."/>
            <person name="Bonito G."/>
            <person name="Buee M."/>
            <person name="Carver A."/>
            <person name="Chen C."/>
            <person name="Cichocki N."/>
            <person name="Clum A."/>
            <person name="Culley D."/>
            <person name="Crous P.W."/>
            <person name="Fauchery L."/>
            <person name="Girlanda M."/>
            <person name="Hayes R.D."/>
            <person name="Keri Z."/>
            <person name="LaButti K."/>
            <person name="Lipzen A."/>
            <person name="Lombard V."/>
            <person name="Magnuson J."/>
            <person name="Maillard F."/>
            <person name="Murat C."/>
            <person name="Nolan M."/>
            <person name="Ohm R.A."/>
            <person name="Pangilinan J."/>
            <person name="Pereira M.F."/>
            <person name="Perotto S."/>
            <person name="Peter M."/>
            <person name="Pfister S."/>
            <person name="Riley R."/>
            <person name="Sitrit Y."/>
            <person name="Stielow J.B."/>
            <person name="Szollosi G."/>
            <person name="Zifcakova L."/>
            <person name="Stursova M."/>
            <person name="Spatafora J.W."/>
            <person name="Tedersoo L."/>
            <person name="Vaario L.M."/>
            <person name="Yamada A."/>
            <person name="Yan M."/>
            <person name="Wang P."/>
            <person name="Xu J."/>
            <person name="Bruns T."/>
            <person name="Baldrian P."/>
            <person name="Vilgalys R."/>
            <person name="Dunand C."/>
            <person name="Henrissat B."/>
            <person name="Grigoriev I.V."/>
            <person name="Hibbett D."/>
            <person name="Nagy L.G."/>
            <person name="Martin F.M."/>
        </authorList>
    </citation>
    <scope>NUCLEOTIDE SEQUENCE</scope>
    <source>
        <strain evidence="1">BED1</strain>
    </source>
</reference>
<protein>
    <submittedName>
        <fullName evidence="1">Uncharacterized protein</fullName>
    </submittedName>
</protein>
<keyword evidence="2" id="KW-1185">Reference proteome</keyword>
<evidence type="ECO:0000313" key="1">
    <source>
        <dbReference type="EMBL" id="KAF8414934.1"/>
    </source>
</evidence>
<gene>
    <name evidence="1" type="ORF">L210DRAFT_3589296</name>
</gene>
<name>A0AAD4B9J2_BOLED</name>
<accession>A0AAD4B9J2</accession>
<sequence length="126" mass="13767">MRSIECSTSAYSLGKLTLVLSTGKFGVLAEEEKDFASYSAASVASCKWVDSGRDKIDPLELEVYVSRMKVSPAFGKVVGVYSIHCNFCTSSISRDLRTAVQSLLVVDRSCAGVNILDSMLSDRRQR</sequence>
<proteinExistence type="predicted"/>
<reference evidence="1" key="1">
    <citation type="submission" date="2019-10" db="EMBL/GenBank/DDBJ databases">
        <authorList>
            <consortium name="DOE Joint Genome Institute"/>
            <person name="Kuo A."/>
            <person name="Miyauchi S."/>
            <person name="Kiss E."/>
            <person name="Drula E."/>
            <person name="Kohler A."/>
            <person name="Sanchez-Garcia M."/>
            <person name="Andreopoulos B."/>
            <person name="Barry K.W."/>
            <person name="Bonito G."/>
            <person name="Buee M."/>
            <person name="Carver A."/>
            <person name="Chen C."/>
            <person name="Cichocki N."/>
            <person name="Clum A."/>
            <person name="Culley D."/>
            <person name="Crous P.W."/>
            <person name="Fauchery L."/>
            <person name="Girlanda M."/>
            <person name="Hayes R."/>
            <person name="Keri Z."/>
            <person name="LaButti K."/>
            <person name="Lipzen A."/>
            <person name="Lombard V."/>
            <person name="Magnuson J."/>
            <person name="Maillard F."/>
            <person name="Morin E."/>
            <person name="Murat C."/>
            <person name="Nolan M."/>
            <person name="Ohm R."/>
            <person name="Pangilinan J."/>
            <person name="Pereira M."/>
            <person name="Perotto S."/>
            <person name="Peter M."/>
            <person name="Riley R."/>
            <person name="Sitrit Y."/>
            <person name="Stielow B."/>
            <person name="Szollosi G."/>
            <person name="Zifcakova L."/>
            <person name="Stursova M."/>
            <person name="Spatafora J.W."/>
            <person name="Tedersoo L."/>
            <person name="Vaario L.-M."/>
            <person name="Yamada A."/>
            <person name="Yan M."/>
            <person name="Wang P."/>
            <person name="Xu J."/>
            <person name="Bruns T."/>
            <person name="Baldrian P."/>
            <person name="Vilgalys R."/>
            <person name="Henrissat B."/>
            <person name="Grigoriev I.V."/>
            <person name="Hibbett D."/>
            <person name="Nagy L.G."/>
            <person name="Martin F.M."/>
        </authorList>
    </citation>
    <scope>NUCLEOTIDE SEQUENCE</scope>
    <source>
        <strain evidence="1">BED1</strain>
    </source>
</reference>
<dbReference type="Proteomes" id="UP001194468">
    <property type="component" value="Unassembled WGS sequence"/>
</dbReference>